<evidence type="ECO:0000313" key="4">
    <source>
        <dbReference type="Proteomes" id="UP000772181"/>
    </source>
</evidence>
<evidence type="ECO:0000259" key="2">
    <source>
        <dbReference type="Pfam" id="PF07085"/>
    </source>
</evidence>
<reference evidence="3" key="1">
    <citation type="submission" date="2020-07" db="EMBL/GenBank/DDBJ databases">
        <title>Huge and variable diversity of episymbiotic CPR bacteria and DPANN archaea in groundwater ecosystems.</title>
        <authorList>
            <person name="He C.Y."/>
            <person name="Keren R."/>
            <person name="Whittaker M."/>
            <person name="Farag I.F."/>
            <person name="Doudna J."/>
            <person name="Cate J.H.D."/>
            <person name="Banfield J.F."/>
        </authorList>
    </citation>
    <scope>NUCLEOTIDE SEQUENCE</scope>
    <source>
        <strain evidence="3">NC_groundwater_1482_Ag_S-0.65um_47_24</strain>
    </source>
</reference>
<sequence>MILRKIVDILNLQVVSAVAALDKEILGGYAGDLLSDVMANAKRGDIWVTIQIHENIVAVAVLKEISAILITNDRKVGTLTIEKSERESIPILVTPMSSFEVIGELNRLGIPGRRLG</sequence>
<accession>A0A933GNH6</accession>
<dbReference type="InterPro" id="IPR010766">
    <property type="entry name" value="DRTGG"/>
</dbReference>
<dbReference type="Gene3D" id="3.40.1390.20">
    <property type="entry name" value="HprK N-terminal domain-like"/>
    <property type="match status" value="1"/>
</dbReference>
<keyword evidence="3" id="KW-0808">Transferase</keyword>
<evidence type="ECO:0000313" key="3">
    <source>
        <dbReference type="EMBL" id="MBI4595775.1"/>
    </source>
</evidence>
<evidence type="ECO:0000256" key="1">
    <source>
        <dbReference type="ARBA" id="ARBA00011643"/>
    </source>
</evidence>
<dbReference type="AlphaFoldDB" id="A0A933GNH6"/>
<organism evidence="3 4">
    <name type="scientific">Tectimicrobiota bacterium</name>
    <dbReference type="NCBI Taxonomy" id="2528274"/>
    <lineage>
        <taxon>Bacteria</taxon>
        <taxon>Pseudomonadati</taxon>
        <taxon>Nitrospinota/Tectimicrobiota group</taxon>
        <taxon>Candidatus Tectimicrobiota</taxon>
    </lineage>
</organism>
<dbReference type="SUPFAM" id="SSF75138">
    <property type="entry name" value="HprK N-terminal domain-like"/>
    <property type="match status" value="1"/>
</dbReference>
<dbReference type="Pfam" id="PF07085">
    <property type="entry name" value="DRTGG"/>
    <property type="match status" value="1"/>
</dbReference>
<dbReference type="EMBL" id="JACQWF010000239">
    <property type="protein sequence ID" value="MBI4595775.1"/>
    <property type="molecule type" value="Genomic_DNA"/>
</dbReference>
<dbReference type="InterPro" id="IPR028979">
    <property type="entry name" value="Ser_kin/Pase_Hpr-like_N_sf"/>
</dbReference>
<dbReference type="Proteomes" id="UP000772181">
    <property type="component" value="Unassembled WGS sequence"/>
</dbReference>
<comment type="caution">
    <text evidence="3">The sequence shown here is derived from an EMBL/GenBank/DDBJ whole genome shotgun (WGS) entry which is preliminary data.</text>
</comment>
<keyword evidence="3" id="KW-0418">Kinase</keyword>
<proteinExistence type="predicted"/>
<dbReference type="GO" id="GO:0016301">
    <property type="term" value="F:kinase activity"/>
    <property type="evidence" value="ECO:0007669"/>
    <property type="project" value="UniProtKB-KW"/>
</dbReference>
<gene>
    <name evidence="3" type="ORF">HY730_05275</name>
</gene>
<protein>
    <submittedName>
        <fullName evidence="3">Serine kinase</fullName>
    </submittedName>
</protein>
<comment type="subunit">
    <text evidence="1">Homohexamer.</text>
</comment>
<name>A0A933GNH6_UNCTE</name>
<feature type="domain" description="DRTGG" evidence="2">
    <location>
        <begin position="32"/>
        <end position="107"/>
    </location>
</feature>